<evidence type="ECO:0000313" key="3">
    <source>
        <dbReference type="EMBL" id="KAK1692720.1"/>
    </source>
</evidence>
<organism evidence="3 4">
    <name type="scientific">Lolium multiflorum</name>
    <name type="common">Italian ryegrass</name>
    <name type="synonym">Lolium perenne subsp. multiflorum</name>
    <dbReference type="NCBI Taxonomy" id="4521"/>
    <lineage>
        <taxon>Eukaryota</taxon>
        <taxon>Viridiplantae</taxon>
        <taxon>Streptophyta</taxon>
        <taxon>Embryophyta</taxon>
        <taxon>Tracheophyta</taxon>
        <taxon>Spermatophyta</taxon>
        <taxon>Magnoliopsida</taxon>
        <taxon>Liliopsida</taxon>
        <taxon>Poales</taxon>
        <taxon>Poaceae</taxon>
        <taxon>BOP clade</taxon>
        <taxon>Pooideae</taxon>
        <taxon>Poodae</taxon>
        <taxon>Poeae</taxon>
        <taxon>Poeae Chloroplast Group 2 (Poeae type)</taxon>
        <taxon>Loliodinae</taxon>
        <taxon>Loliinae</taxon>
        <taxon>Lolium</taxon>
    </lineage>
</organism>
<accession>A0AAD8X216</accession>
<dbReference type="EMBL" id="JAUUTY010000001">
    <property type="protein sequence ID" value="KAK1692720.1"/>
    <property type="molecule type" value="Genomic_DNA"/>
</dbReference>
<dbReference type="InterPro" id="IPR004332">
    <property type="entry name" value="Transposase_MuDR"/>
</dbReference>
<protein>
    <recommendedName>
        <fullName evidence="2">Transposase MuDR plant domain-containing protein</fullName>
    </recommendedName>
</protein>
<feature type="region of interest" description="Disordered" evidence="1">
    <location>
        <begin position="52"/>
        <end position="92"/>
    </location>
</feature>
<feature type="compositionally biased region" description="Basic and acidic residues" evidence="1">
    <location>
        <begin position="71"/>
        <end position="81"/>
    </location>
</feature>
<dbReference type="Pfam" id="PF03108">
    <property type="entry name" value="DBD_Tnp_Mut"/>
    <property type="match status" value="1"/>
</dbReference>
<feature type="domain" description="Transposase MuDR plant" evidence="2">
    <location>
        <begin position="380"/>
        <end position="418"/>
    </location>
</feature>
<feature type="compositionally biased region" description="Low complexity" evidence="1">
    <location>
        <begin position="122"/>
        <end position="136"/>
    </location>
</feature>
<reference evidence="3" key="1">
    <citation type="submission" date="2023-07" db="EMBL/GenBank/DDBJ databases">
        <title>A chromosome-level genome assembly of Lolium multiflorum.</title>
        <authorList>
            <person name="Chen Y."/>
            <person name="Copetti D."/>
            <person name="Kolliker R."/>
            <person name="Studer B."/>
        </authorList>
    </citation>
    <scope>NUCLEOTIDE SEQUENCE</scope>
    <source>
        <strain evidence="3">02402/16</strain>
        <tissue evidence="3">Leaf</tissue>
    </source>
</reference>
<feature type="compositionally biased region" description="Polar residues" evidence="1">
    <location>
        <begin position="286"/>
        <end position="297"/>
    </location>
</feature>
<feature type="compositionally biased region" description="Pro residues" evidence="1">
    <location>
        <begin position="137"/>
        <end position="148"/>
    </location>
</feature>
<feature type="region of interest" description="Disordered" evidence="1">
    <location>
        <begin position="270"/>
        <end position="308"/>
    </location>
</feature>
<sequence>MARHRRVLQKSSTTLLAHRITAYQATYSTRKAATTLLPRLVLGFSRYAEEGDEGYTRHPAGRNDGTRRRHCVDDGRADKDFSPPNLFSTSTRGHGLGSILAVSLWQGAAATSPSQGRRRRYVAVSSARHASQLPSASPQPSPSSPPSPTQHTFSPPSRCVLHGGNDQGFMSIASPRPEPLPGTKMSCSPPQSKFGGTGSNSFDLKTVVEAFFYTNADGRKSYVKGRTVVWTVDIDKFSIDALTHQLAVELNIGNNQLVSVCPGIITQPAHQPTTESVTSEVGSTSQPNVAQADQTQQPENPFNPFDNEEEYVGVDDEHLVGVSISEHIVEASSVAPEEEASNAAEDDMDPDDVKHLMQQEEEVADMDLHYNVADDPYNADIKVGALFPDMATFRKAIRHHAVVADFEMANVKTDSTRF</sequence>
<name>A0AAD8X216_LOLMU</name>
<comment type="caution">
    <text evidence="3">The sequence shown here is derived from an EMBL/GenBank/DDBJ whole genome shotgun (WGS) entry which is preliminary data.</text>
</comment>
<proteinExistence type="predicted"/>
<dbReference type="Proteomes" id="UP001231189">
    <property type="component" value="Unassembled WGS sequence"/>
</dbReference>
<keyword evidence="4" id="KW-1185">Reference proteome</keyword>
<evidence type="ECO:0000259" key="2">
    <source>
        <dbReference type="Pfam" id="PF03108"/>
    </source>
</evidence>
<feature type="region of interest" description="Disordered" evidence="1">
    <location>
        <begin position="108"/>
        <end position="196"/>
    </location>
</feature>
<evidence type="ECO:0000256" key="1">
    <source>
        <dbReference type="SAM" id="MobiDB-lite"/>
    </source>
</evidence>
<evidence type="ECO:0000313" key="4">
    <source>
        <dbReference type="Proteomes" id="UP001231189"/>
    </source>
</evidence>
<dbReference type="AlphaFoldDB" id="A0AAD8X216"/>
<feature type="compositionally biased region" description="Low complexity" evidence="1">
    <location>
        <begin position="273"/>
        <end position="285"/>
    </location>
</feature>
<gene>
    <name evidence="3" type="ORF">QYE76_009417</name>
</gene>